<evidence type="ECO:0000313" key="2">
    <source>
        <dbReference type="EMBL" id="KRZ49613.1"/>
    </source>
</evidence>
<protein>
    <submittedName>
        <fullName evidence="2">Uncharacterized protein</fullName>
    </submittedName>
</protein>
<dbReference type="OrthoDB" id="10521447at2759"/>
<dbReference type="AlphaFoldDB" id="A0A0V1KQH6"/>
<gene>
    <name evidence="2" type="ORF">T02_10937</name>
</gene>
<proteinExistence type="predicted"/>
<keyword evidence="3" id="KW-1185">Reference proteome</keyword>
<keyword evidence="1" id="KW-0812">Transmembrane</keyword>
<dbReference type="EMBL" id="JYDW01000302">
    <property type="protein sequence ID" value="KRZ49613.1"/>
    <property type="molecule type" value="Genomic_DNA"/>
</dbReference>
<dbReference type="Proteomes" id="UP000054721">
    <property type="component" value="Unassembled WGS sequence"/>
</dbReference>
<evidence type="ECO:0000313" key="3">
    <source>
        <dbReference type="Proteomes" id="UP000054721"/>
    </source>
</evidence>
<sequence>MYKYVTSKRTVKQTSILPIYHVDPTANRNHRIGFSANATARRPLGPEAQFHWSIFDYFFRFLICVALLSSFSCRSFVIVLLNLFH</sequence>
<evidence type="ECO:0000256" key="1">
    <source>
        <dbReference type="SAM" id="Phobius"/>
    </source>
</evidence>
<keyword evidence="1" id="KW-0472">Membrane</keyword>
<keyword evidence="1" id="KW-1133">Transmembrane helix</keyword>
<reference evidence="2 3" key="1">
    <citation type="submission" date="2015-05" db="EMBL/GenBank/DDBJ databases">
        <title>Evolution of Trichinella species and genotypes.</title>
        <authorList>
            <person name="Korhonen P.K."/>
            <person name="Edoardo P."/>
            <person name="Giuseppe L.R."/>
            <person name="Gasser R.B."/>
        </authorList>
    </citation>
    <scope>NUCLEOTIDE SEQUENCE [LARGE SCALE GENOMIC DNA]</scope>
    <source>
        <strain evidence="2">ISS10</strain>
    </source>
</reference>
<accession>A0A0V1KQH6</accession>
<feature type="transmembrane region" description="Helical" evidence="1">
    <location>
        <begin position="57"/>
        <end position="84"/>
    </location>
</feature>
<name>A0A0V1KQH6_9BILA</name>
<comment type="caution">
    <text evidence="2">The sequence shown here is derived from an EMBL/GenBank/DDBJ whole genome shotgun (WGS) entry which is preliminary data.</text>
</comment>
<organism evidence="2 3">
    <name type="scientific">Trichinella nativa</name>
    <dbReference type="NCBI Taxonomy" id="6335"/>
    <lineage>
        <taxon>Eukaryota</taxon>
        <taxon>Metazoa</taxon>
        <taxon>Ecdysozoa</taxon>
        <taxon>Nematoda</taxon>
        <taxon>Enoplea</taxon>
        <taxon>Dorylaimia</taxon>
        <taxon>Trichinellida</taxon>
        <taxon>Trichinellidae</taxon>
        <taxon>Trichinella</taxon>
    </lineage>
</organism>